<evidence type="ECO:0000256" key="1">
    <source>
        <dbReference type="SAM" id="MobiDB-lite"/>
    </source>
</evidence>
<dbReference type="FunCoup" id="I2H0G5">
    <property type="interactions" value="75"/>
</dbReference>
<dbReference type="KEGG" id="tbl:TBLA_0C00510"/>
<feature type="region of interest" description="Disordered" evidence="1">
    <location>
        <begin position="64"/>
        <end position="91"/>
    </location>
</feature>
<dbReference type="EMBL" id="HE806318">
    <property type="protein sequence ID" value="CCH59867.1"/>
    <property type="molecule type" value="Genomic_DNA"/>
</dbReference>
<protein>
    <submittedName>
        <fullName evidence="2">Uncharacterized protein</fullName>
    </submittedName>
</protein>
<dbReference type="GeneID" id="14494836"/>
<sequence>MVGKNNQHQQQQLYISPQAENLTYMYSLVEKLMSQLKSNKLQKELLIKNIDSISRQALELQLETEAQSQSPNNNRLNEGNDTSNCATKINHNSNSRKIQKIETDTSKDDIALFDMFLSQRIDINDIIGTNKDNTDINDVIYLDKDNVKNEHATKEGVIYSQVDKHALEKLRRQNQLLKEILVQKRATNKETYELLKFHQDSLNKVVSLLRNDVYEYHSKFIQSYKSILNNELYLMENDEFQNYISNINSIQILKSLLKIYKSLFSILTKYSSV</sequence>
<dbReference type="OMA" id="HMYLLVN"/>
<dbReference type="eggNOG" id="ENOG502S5IA">
    <property type="taxonomic scope" value="Eukaryota"/>
</dbReference>
<evidence type="ECO:0000313" key="2">
    <source>
        <dbReference type="EMBL" id="CCH59867.1"/>
    </source>
</evidence>
<dbReference type="Proteomes" id="UP000002866">
    <property type="component" value="Chromosome 3"/>
</dbReference>
<dbReference type="OrthoDB" id="4067912at2759"/>
<proteinExistence type="predicted"/>
<dbReference type="STRING" id="1071380.I2H0G5"/>
<name>I2H0G5_HENB6</name>
<keyword evidence="3" id="KW-1185">Reference proteome</keyword>
<dbReference type="RefSeq" id="XP_004179386.1">
    <property type="nucleotide sequence ID" value="XM_004179338.1"/>
</dbReference>
<organism evidence="2 3">
    <name type="scientific">Henningerozyma blattae (strain ATCC 34711 / CBS 6284 / DSM 70876 / NBRC 10599 / NRRL Y-10934 / UCD 77-7)</name>
    <name type="common">Yeast</name>
    <name type="synonym">Tetrapisispora blattae</name>
    <dbReference type="NCBI Taxonomy" id="1071380"/>
    <lineage>
        <taxon>Eukaryota</taxon>
        <taxon>Fungi</taxon>
        <taxon>Dikarya</taxon>
        <taxon>Ascomycota</taxon>
        <taxon>Saccharomycotina</taxon>
        <taxon>Saccharomycetes</taxon>
        <taxon>Saccharomycetales</taxon>
        <taxon>Saccharomycetaceae</taxon>
        <taxon>Henningerozyma</taxon>
    </lineage>
</organism>
<dbReference type="InParanoid" id="I2H0G5"/>
<dbReference type="HOGENOM" id="CLU_103442_0_0_1"/>
<dbReference type="AlphaFoldDB" id="I2H0G5"/>
<evidence type="ECO:0000313" key="3">
    <source>
        <dbReference type="Proteomes" id="UP000002866"/>
    </source>
</evidence>
<accession>I2H0G5</accession>
<gene>
    <name evidence="2" type="primary">TBLA0C00510</name>
    <name evidence="2" type="ORF">TBLA_0C00510</name>
</gene>
<reference evidence="2 3" key="1">
    <citation type="journal article" date="2011" name="Proc. Natl. Acad. Sci. U.S.A.">
        <title>Evolutionary erosion of yeast sex chromosomes by mating-type switching accidents.</title>
        <authorList>
            <person name="Gordon J.L."/>
            <person name="Armisen D."/>
            <person name="Proux-Wera E."/>
            <person name="Oheigeartaigh S.S."/>
            <person name="Byrne K.P."/>
            <person name="Wolfe K.H."/>
        </authorList>
    </citation>
    <scope>NUCLEOTIDE SEQUENCE [LARGE SCALE GENOMIC DNA]</scope>
    <source>
        <strain evidence="3">ATCC 34711 / CBS 6284 / DSM 70876 / NBRC 10599 / NRRL Y-10934 / UCD 77-7</strain>
    </source>
</reference>